<dbReference type="EMBL" id="JAUDFV010000133">
    <property type="protein sequence ID" value="KAL2727291.1"/>
    <property type="molecule type" value="Genomic_DNA"/>
</dbReference>
<evidence type="ECO:0000256" key="1">
    <source>
        <dbReference type="SAM" id="MobiDB-lite"/>
    </source>
</evidence>
<protein>
    <submittedName>
        <fullName evidence="2">Uncharacterized protein</fullName>
    </submittedName>
</protein>
<comment type="caution">
    <text evidence="2">The sequence shown here is derived from an EMBL/GenBank/DDBJ whole genome shotgun (WGS) entry which is preliminary data.</text>
</comment>
<accession>A0ABD2B3M1</accession>
<evidence type="ECO:0000313" key="2">
    <source>
        <dbReference type="EMBL" id="KAL2727291.1"/>
    </source>
</evidence>
<dbReference type="AlphaFoldDB" id="A0ABD2B3M1"/>
<reference evidence="2 3" key="1">
    <citation type="journal article" date="2024" name="Ann. Entomol. Soc. Am.">
        <title>Genomic analyses of the southern and eastern yellowjacket wasps (Hymenoptera: Vespidae) reveal evolutionary signatures of social life.</title>
        <authorList>
            <person name="Catto M.A."/>
            <person name="Caine P.B."/>
            <person name="Orr S.E."/>
            <person name="Hunt B.G."/>
            <person name="Goodisman M.A.D."/>
        </authorList>
    </citation>
    <scope>NUCLEOTIDE SEQUENCE [LARGE SCALE GENOMIC DNA]</scope>
    <source>
        <strain evidence="2">233</strain>
        <tissue evidence="2">Head and thorax</tissue>
    </source>
</reference>
<organism evidence="2 3">
    <name type="scientific">Vespula squamosa</name>
    <name type="common">Southern yellow jacket</name>
    <name type="synonym">Wasp</name>
    <dbReference type="NCBI Taxonomy" id="30214"/>
    <lineage>
        <taxon>Eukaryota</taxon>
        <taxon>Metazoa</taxon>
        <taxon>Ecdysozoa</taxon>
        <taxon>Arthropoda</taxon>
        <taxon>Hexapoda</taxon>
        <taxon>Insecta</taxon>
        <taxon>Pterygota</taxon>
        <taxon>Neoptera</taxon>
        <taxon>Endopterygota</taxon>
        <taxon>Hymenoptera</taxon>
        <taxon>Apocrita</taxon>
        <taxon>Aculeata</taxon>
        <taxon>Vespoidea</taxon>
        <taxon>Vespidae</taxon>
        <taxon>Vespinae</taxon>
        <taxon>Vespula</taxon>
    </lineage>
</organism>
<keyword evidence="3" id="KW-1185">Reference proteome</keyword>
<sequence>MIARRATSLTTSSGGSQSATKASTTYWAKERQIIAICDGFNTRVETQEKRKAGGAPKASMK</sequence>
<evidence type="ECO:0000313" key="3">
    <source>
        <dbReference type="Proteomes" id="UP001607302"/>
    </source>
</evidence>
<feature type="region of interest" description="Disordered" evidence="1">
    <location>
        <begin position="1"/>
        <end position="24"/>
    </location>
</feature>
<gene>
    <name evidence="2" type="ORF">V1478_007569</name>
</gene>
<proteinExistence type="predicted"/>
<dbReference type="Proteomes" id="UP001607302">
    <property type="component" value="Unassembled WGS sequence"/>
</dbReference>
<name>A0ABD2B3M1_VESSQ</name>